<dbReference type="EMBL" id="GIIL01006502">
    <property type="protein sequence ID" value="NOV50228.1"/>
    <property type="molecule type" value="Transcribed_RNA"/>
</dbReference>
<organism evidence="3">
    <name type="scientific">Xenopsylla cheopis</name>
    <name type="common">Oriental rat flea</name>
    <name type="synonym">Pulex cheopis</name>
    <dbReference type="NCBI Taxonomy" id="163159"/>
    <lineage>
        <taxon>Eukaryota</taxon>
        <taxon>Metazoa</taxon>
        <taxon>Ecdysozoa</taxon>
        <taxon>Arthropoda</taxon>
        <taxon>Hexapoda</taxon>
        <taxon>Insecta</taxon>
        <taxon>Pterygota</taxon>
        <taxon>Neoptera</taxon>
        <taxon>Endopterygota</taxon>
        <taxon>Siphonaptera</taxon>
        <taxon>Pulicidae</taxon>
        <taxon>Xenopsyllinae</taxon>
        <taxon>Xenopsylla</taxon>
    </lineage>
</organism>
<reference evidence="3" key="1">
    <citation type="submission" date="2020-03" db="EMBL/GenBank/DDBJ databases">
        <title>Transcriptomic Profiling of the Digestive Tract of the Rat Flea, Xenopsylla cheopis, Following Blood Feeding and Infection with Yersinia pestis.</title>
        <authorList>
            <person name="Bland D.M."/>
            <person name="Martens C.A."/>
            <person name="Virtaneva K."/>
            <person name="Kanakabandi K."/>
            <person name="Long D."/>
            <person name="Rosenke R."/>
            <person name="Saturday G.A."/>
            <person name="Hoyt F.H."/>
            <person name="Bruno D.P."/>
            <person name="Ribeiro J.M.C."/>
            <person name="Hinnebusch J."/>
        </authorList>
    </citation>
    <scope>NUCLEOTIDE SEQUENCE</scope>
</reference>
<dbReference type="Pfam" id="PF00566">
    <property type="entry name" value="RabGAP-TBC"/>
    <property type="match status" value="1"/>
</dbReference>
<feature type="chain" id="PRO_5027090488" evidence="1">
    <location>
        <begin position="24"/>
        <end position="120"/>
    </location>
</feature>
<sequence length="120" mass="13791">MIRMISLSWFLTIFLSVMPYESAVNIMDCFFYDGSKVIFQVALTILELNQEALSKSRDDGEATQLLGDYLEGVYNADGRAVLRGSGQRKKKHIRPEFNIRILFALRYIDHSLHRTSTLTI</sequence>
<dbReference type="GO" id="GO:0031267">
    <property type="term" value="F:small GTPase binding"/>
    <property type="evidence" value="ECO:0007669"/>
    <property type="project" value="TreeGrafter"/>
</dbReference>
<dbReference type="InterPro" id="IPR050302">
    <property type="entry name" value="Rab_GAP_TBC_domain"/>
</dbReference>
<evidence type="ECO:0000313" key="3">
    <source>
        <dbReference type="EMBL" id="NOV50228.1"/>
    </source>
</evidence>
<dbReference type="SUPFAM" id="SSF47923">
    <property type="entry name" value="Ypt/Rab-GAP domain of gyp1p"/>
    <property type="match status" value="1"/>
</dbReference>
<dbReference type="InterPro" id="IPR000195">
    <property type="entry name" value="Rab-GAP-TBC_dom"/>
</dbReference>
<dbReference type="Gene3D" id="1.10.472.80">
    <property type="entry name" value="Ypt/Rab-GAP domain of gyp1p, domain 3"/>
    <property type="match status" value="1"/>
</dbReference>
<keyword evidence="1" id="KW-0732">Signal</keyword>
<dbReference type="InterPro" id="IPR035969">
    <property type="entry name" value="Rab-GAP_TBC_sf"/>
</dbReference>
<proteinExistence type="predicted"/>
<dbReference type="PANTHER" id="PTHR47219:SF6">
    <property type="entry name" value="RAB GTPASE-ACTIVATING PROTEIN 1"/>
    <property type="match status" value="1"/>
</dbReference>
<accession>A0A6M2DYR2</accession>
<name>A0A6M2DYR2_XENCH</name>
<evidence type="ECO:0000256" key="1">
    <source>
        <dbReference type="SAM" id="SignalP"/>
    </source>
</evidence>
<feature type="signal peptide" evidence="1">
    <location>
        <begin position="1"/>
        <end position="23"/>
    </location>
</feature>
<dbReference type="PROSITE" id="PS50086">
    <property type="entry name" value="TBC_RABGAP"/>
    <property type="match status" value="1"/>
</dbReference>
<dbReference type="AlphaFoldDB" id="A0A6M2DYR2"/>
<dbReference type="GO" id="GO:0005096">
    <property type="term" value="F:GTPase activator activity"/>
    <property type="evidence" value="ECO:0007669"/>
    <property type="project" value="TreeGrafter"/>
</dbReference>
<protein>
    <submittedName>
        <fullName evidence="3">Putative secreted protein</fullName>
    </submittedName>
</protein>
<feature type="domain" description="Rab-GAP TBC" evidence="2">
    <location>
        <begin position="1"/>
        <end position="34"/>
    </location>
</feature>
<evidence type="ECO:0000259" key="2">
    <source>
        <dbReference type="PROSITE" id="PS50086"/>
    </source>
</evidence>
<dbReference type="PANTHER" id="PTHR47219">
    <property type="entry name" value="RAB GTPASE-ACTIVATING PROTEIN 1-LIKE"/>
    <property type="match status" value="1"/>
</dbReference>